<comment type="similarity">
    <text evidence="1">Belongs to the short-chain dehydrogenases/reductases (SDR) family.</text>
</comment>
<proteinExistence type="inferred from homology"/>
<evidence type="ECO:0000313" key="5">
    <source>
        <dbReference type="Proteomes" id="UP000237000"/>
    </source>
</evidence>
<evidence type="ECO:0000256" key="3">
    <source>
        <dbReference type="ARBA" id="ARBA00023002"/>
    </source>
</evidence>
<gene>
    <name evidence="4" type="ORF">TorRG33x02_120940</name>
</gene>
<dbReference type="InParanoid" id="A0A2P5F2M3"/>
<dbReference type="PANTHER" id="PTHR43490">
    <property type="entry name" value="(+)-NEOMENTHOL DEHYDROGENASE"/>
    <property type="match status" value="1"/>
</dbReference>
<dbReference type="STRING" id="63057.A0A2P5F2M3"/>
<dbReference type="AlphaFoldDB" id="A0A2P5F2M3"/>
<reference evidence="5" key="1">
    <citation type="submission" date="2016-06" db="EMBL/GenBank/DDBJ databases">
        <title>Parallel loss of symbiosis genes in relatives of nitrogen-fixing non-legume Parasponia.</title>
        <authorList>
            <person name="Van Velzen R."/>
            <person name="Holmer R."/>
            <person name="Bu F."/>
            <person name="Rutten L."/>
            <person name="Van Zeijl A."/>
            <person name="Liu W."/>
            <person name="Santuari L."/>
            <person name="Cao Q."/>
            <person name="Sharma T."/>
            <person name="Shen D."/>
            <person name="Roswanjaya Y."/>
            <person name="Wardhani T."/>
            <person name="Kalhor M.S."/>
            <person name="Jansen J."/>
            <person name="Van den Hoogen J."/>
            <person name="Gungor B."/>
            <person name="Hartog M."/>
            <person name="Hontelez J."/>
            <person name="Verver J."/>
            <person name="Yang W.-C."/>
            <person name="Schijlen E."/>
            <person name="Repin R."/>
            <person name="Schilthuizen M."/>
            <person name="Schranz E."/>
            <person name="Heidstra R."/>
            <person name="Miyata K."/>
            <person name="Fedorova E."/>
            <person name="Kohlen W."/>
            <person name="Bisseling T."/>
            <person name="Smit S."/>
            <person name="Geurts R."/>
        </authorList>
    </citation>
    <scope>NUCLEOTIDE SEQUENCE [LARGE SCALE GENOMIC DNA]</scope>
    <source>
        <strain evidence="5">cv. RG33-2</strain>
    </source>
</reference>
<dbReference type="GO" id="GO:0016020">
    <property type="term" value="C:membrane"/>
    <property type="evidence" value="ECO:0007669"/>
    <property type="project" value="TreeGrafter"/>
</dbReference>
<organism evidence="4 5">
    <name type="scientific">Trema orientale</name>
    <name type="common">Charcoal tree</name>
    <name type="synonym">Celtis orientalis</name>
    <dbReference type="NCBI Taxonomy" id="63057"/>
    <lineage>
        <taxon>Eukaryota</taxon>
        <taxon>Viridiplantae</taxon>
        <taxon>Streptophyta</taxon>
        <taxon>Embryophyta</taxon>
        <taxon>Tracheophyta</taxon>
        <taxon>Spermatophyta</taxon>
        <taxon>Magnoliopsida</taxon>
        <taxon>eudicotyledons</taxon>
        <taxon>Gunneridae</taxon>
        <taxon>Pentapetalae</taxon>
        <taxon>rosids</taxon>
        <taxon>fabids</taxon>
        <taxon>Rosales</taxon>
        <taxon>Cannabaceae</taxon>
        <taxon>Trema</taxon>
    </lineage>
</organism>
<dbReference type="SUPFAM" id="SSF51735">
    <property type="entry name" value="NAD(P)-binding Rossmann-fold domains"/>
    <property type="match status" value="1"/>
</dbReference>
<evidence type="ECO:0000256" key="2">
    <source>
        <dbReference type="ARBA" id="ARBA00022857"/>
    </source>
</evidence>
<evidence type="ECO:0000313" key="4">
    <source>
        <dbReference type="EMBL" id="PON92022.1"/>
    </source>
</evidence>
<keyword evidence="2" id="KW-0521">NADP</keyword>
<dbReference type="Gene3D" id="3.40.50.720">
    <property type="entry name" value="NAD(P)-binding Rossmann-like Domain"/>
    <property type="match status" value="1"/>
</dbReference>
<keyword evidence="3" id="KW-0560">Oxidoreductase</keyword>
<dbReference type="InterPro" id="IPR002347">
    <property type="entry name" value="SDR_fam"/>
</dbReference>
<dbReference type="Pfam" id="PF00106">
    <property type="entry name" value="adh_short"/>
    <property type="match status" value="1"/>
</dbReference>
<dbReference type="OrthoDB" id="1933717at2759"/>
<protein>
    <submittedName>
        <fullName evidence="4">Short-chain dehydrogenase/reductase</fullName>
    </submittedName>
</protein>
<keyword evidence="5" id="KW-1185">Reference proteome</keyword>
<comment type="caution">
    <text evidence="4">The sequence shown here is derived from an EMBL/GenBank/DDBJ whole genome shotgun (WGS) entry which is preliminary data.</text>
</comment>
<dbReference type="InterPro" id="IPR036291">
    <property type="entry name" value="NAD(P)-bd_dom_sf"/>
</dbReference>
<name>A0A2P5F2M3_TREOI</name>
<dbReference type="Proteomes" id="UP000237000">
    <property type="component" value="Unassembled WGS sequence"/>
</dbReference>
<evidence type="ECO:0000256" key="1">
    <source>
        <dbReference type="ARBA" id="ARBA00006484"/>
    </source>
</evidence>
<accession>A0A2P5F2M3</accession>
<dbReference type="GO" id="GO:0016491">
    <property type="term" value="F:oxidoreductase activity"/>
    <property type="evidence" value="ECO:0007669"/>
    <property type="project" value="UniProtKB-KW"/>
</dbReference>
<dbReference type="EMBL" id="JXTC01000069">
    <property type="protein sequence ID" value="PON92022.1"/>
    <property type="molecule type" value="Genomic_DNA"/>
</dbReference>
<dbReference type="PANTHER" id="PTHR43490:SF119">
    <property type="entry name" value="SHORT-CHAIN DEHYDROGENASE_REDUCTASE"/>
    <property type="match status" value="1"/>
</dbReference>
<sequence length="184" mass="20008">MDQESLFLSTKRYAIVTGANKGIGFEICRNLATKGVKVVLTSRDEKRGLEAVERLLNESGLSHDHVVFHQLDVVDPISIASLADFIKNQFGKLDILINNAGIGGVVLNDEALTTAVELAGGSWPQDGNHWNEIILTEAYEEAKKCLETNYYGAKATIEALVPLLQLSDSPRIVNVSSLLGCLQV</sequence>
<dbReference type="PRINTS" id="PR00081">
    <property type="entry name" value="GDHRDH"/>
</dbReference>